<evidence type="ECO:0000256" key="4">
    <source>
        <dbReference type="ARBA" id="ARBA00005881"/>
    </source>
</evidence>
<dbReference type="GO" id="GO:0033588">
    <property type="term" value="C:elongator holoenzyme complex"/>
    <property type="evidence" value="ECO:0007669"/>
    <property type="project" value="InterPro"/>
</dbReference>
<dbReference type="OrthoDB" id="27911at2759"/>
<dbReference type="InterPro" id="IPR015943">
    <property type="entry name" value="WD40/YVTN_repeat-like_dom_sf"/>
</dbReference>
<evidence type="ECO:0000256" key="3">
    <source>
        <dbReference type="ARBA" id="ARBA00005043"/>
    </source>
</evidence>
<name>A0A8K0KYP9_LADFU</name>
<keyword evidence="10" id="KW-0539">Nucleus</keyword>
<dbReference type="FunFam" id="2.130.10.10:FF:001709">
    <property type="entry name" value="Elongator complex protein 2"/>
    <property type="match status" value="1"/>
</dbReference>
<evidence type="ECO:0000256" key="11">
    <source>
        <dbReference type="PROSITE-ProRule" id="PRU00221"/>
    </source>
</evidence>
<dbReference type="InterPro" id="IPR001680">
    <property type="entry name" value="WD40_rpt"/>
</dbReference>
<dbReference type="Pfam" id="PF00400">
    <property type="entry name" value="WD40"/>
    <property type="match status" value="3"/>
</dbReference>
<dbReference type="PROSITE" id="PS50082">
    <property type="entry name" value="WD_REPEATS_2"/>
    <property type="match status" value="2"/>
</dbReference>
<feature type="non-terminal residue" evidence="12">
    <location>
        <position position="1"/>
    </location>
</feature>
<keyword evidence="6" id="KW-0963">Cytoplasm</keyword>
<comment type="pathway">
    <text evidence="3">tRNA modification; 5-methoxycarbonylmethyl-2-thiouridine-tRNA biosynthesis.</text>
</comment>
<feature type="non-terminal residue" evidence="12">
    <location>
        <position position="271"/>
    </location>
</feature>
<gene>
    <name evidence="12" type="ORF">J437_LFUL002546</name>
</gene>
<comment type="subcellular location">
    <subcellularLocation>
        <location evidence="2">Cytoplasm</location>
    </subcellularLocation>
    <subcellularLocation>
        <location evidence="1">Nucleus</location>
    </subcellularLocation>
</comment>
<organism evidence="12 13">
    <name type="scientific">Ladona fulva</name>
    <name type="common">Scarce chaser dragonfly</name>
    <name type="synonym">Libellula fulva</name>
    <dbReference type="NCBI Taxonomy" id="123851"/>
    <lineage>
        <taxon>Eukaryota</taxon>
        <taxon>Metazoa</taxon>
        <taxon>Ecdysozoa</taxon>
        <taxon>Arthropoda</taxon>
        <taxon>Hexapoda</taxon>
        <taxon>Insecta</taxon>
        <taxon>Pterygota</taxon>
        <taxon>Palaeoptera</taxon>
        <taxon>Odonata</taxon>
        <taxon>Epiprocta</taxon>
        <taxon>Anisoptera</taxon>
        <taxon>Libelluloidea</taxon>
        <taxon>Libellulidae</taxon>
        <taxon>Ladona</taxon>
    </lineage>
</organism>
<dbReference type="GO" id="GO:0005634">
    <property type="term" value="C:nucleus"/>
    <property type="evidence" value="ECO:0007669"/>
    <property type="project" value="UniProtKB-SubCell"/>
</dbReference>
<dbReference type="SMART" id="SM00320">
    <property type="entry name" value="WD40"/>
    <property type="match status" value="3"/>
</dbReference>
<dbReference type="SUPFAM" id="SSF50978">
    <property type="entry name" value="WD40 repeat-like"/>
    <property type="match status" value="1"/>
</dbReference>
<evidence type="ECO:0000256" key="7">
    <source>
        <dbReference type="ARBA" id="ARBA00022574"/>
    </source>
</evidence>
<keyword evidence="13" id="KW-1185">Reference proteome</keyword>
<keyword evidence="7 11" id="KW-0853">WD repeat</keyword>
<dbReference type="InterPro" id="IPR037289">
    <property type="entry name" value="Elp2"/>
</dbReference>
<reference evidence="12" key="1">
    <citation type="submission" date="2013-04" db="EMBL/GenBank/DDBJ databases">
        <authorList>
            <person name="Qu J."/>
            <person name="Murali S.C."/>
            <person name="Bandaranaike D."/>
            <person name="Bellair M."/>
            <person name="Blankenburg K."/>
            <person name="Chao H."/>
            <person name="Dinh H."/>
            <person name="Doddapaneni H."/>
            <person name="Downs B."/>
            <person name="Dugan-Rocha S."/>
            <person name="Elkadiri S."/>
            <person name="Gnanaolivu R.D."/>
            <person name="Hernandez B."/>
            <person name="Javaid M."/>
            <person name="Jayaseelan J.C."/>
            <person name="Lee S."/>
            <person name="Li M."/>
            <person name="Ming W."/>
            <person name="Munidasa M."/>
            <person name="Muniz J."/>
            <person name="Nguyen L."/>
            <person name="Ongeri F."/>
            <person name="Osuji N."/>
            <person name="Pu L.-L."/>
            <person name="Puazo M."/>
            <person name="Qu C."/>
            <person name="Quiroz J."/>
            <person name="Raj R."/>
            <person name="Weissenberger G."/>
            <person name="Xin Y."/>
            <person name="Zou X."/>
            <person name="Han Y."/>
            <person name="Richards S."/>
            <person name="Worley K."/>
            <person name="Muzny D."/>
            <person name="Gibbs R."/>
        </authorList>
    </citation>
    <scope>NUCLEOTIDE SEQUENCE</scope>
    <source>
        <strain evidence="12">Sampled in the wild</strain>
    </source>
</reference>
<feature type="repeat" description="WD" evidence="11">
    <location>
        <begin position="166"/>
        <end position="197"/>
    </location>
</feature>
<feature type="repeat" description="WD" evidence="11">
    <location>
        <begin position="112"/>
        <end position="144"/>
    </location>
</feature>
<dbReference type="UniPathway" id="UPA00988"/>
<dbReference type="Proteomes" id="UP000792457">
    <property type="component" value="Unassembled WGS sequence"/>
</dbReference>
<protein>
    <recommendedName>
        <fullName evidence="5">Elongator complex protein 2</fullName>
    </recommendedName>
</protein>
<dbReference type="GO" id="GO:0005737">
    <property type="term" value="C:cytoplasm"/>
    <property type="evidence" value="ECO:0007669"/>
    <property type="project" value="UniProtKB-SubCell"/>
</dbReference>
<reference evidence="12" key="2">
    <citation type="submission" date="2017-10" db="EMBL/GenBank/DDBJ databases">
        <title>Ladona fulva Genome sequencing and assembly.</title>
        <authorList>
            <person name="Murali S."/>
            <person name="Richards S."/>
            <person name="Bandaranaike D."/>
            <person name="Bellair M."/>
            <person name="Blankenburg K."/>
            <person name="Chao H."/>
            <person name="Dinh H."/>
            <person name="Doddapaneni H."/>
            <person name="Dugan-Rocha S."/>
            <person name="Elkadiri S."/>
            <person name="Gnanaolivu R."/>
            <person name="Hernandez B."/>
            <person name="Skinner E."/>
            <person name="Javaid M."/>
            <person name="Lee S."/>
            <person name="Li M."/>
            <person name="Ming W."/>
            <person name="Munidasa M."/>
            <person name="Muniz J."/>
            <person name="Nguyen L."/>
            <person name="Hughes D."/>
            <person name="Osuji N."/>
            <person name="Pu L.-L."/>
            <person name="Puazo M."/>
            <person name="Qu C."/>
            <person name="Quiroz J."/>
            <person name="Raj R."/>
            <person name="Weissenberger G."/>
            <person name="Xin Y."/>
            <person name="Zou X."/>
            <person name="Han Y."/>
            <person name="Worley K."/>
            <person name="Muzny D."/>
            <person name="Gibbs R."/>
        </authorList>
    </citation>
    <scope>NUCLEOTIDE SEQUENCE</scope>
    <source>
        <strain evidence="12">Sampled in the wild</strain>
    </source>
</reference>
<evidence type="ECO:0000256" key="10">
    <source>
        <dbReference type="ARBA" id="ARBA00023242"/>
    </source>
</evidence>
<dbReference type="PANTHER" id="PTHR44111:SF1">
    <property type="entry name" value="ELONGATOR COMPLEX PROTEIN 2"/>
    <property type="match status" value="1"/>
</dbReference>
<evidence type="ECO:0000256" key="9">
    <source>
        <dbReference type="ARBA" id="ARBA00022737"/>
    </source>
</evidence>
<evidence type="ECO:0000256" key="1">
    <source>
        <dbReference type="ARBA" id="ARBA00004123"/>
    </source>
</evidence>
<evidence type="ECO:0000313" key="12">
    <source>
        <dbReference type="EMBL" id="KAG8240403.1"/>
    </source>
</evidence>
<comment type="similarity">
    <text evidence="4">Belongs to the WD repeat ELP2 family.</text>
</comment>
<evidence type="ECO:0000313" key="13">
    <source>
        <dbReference type="Proteomes" id="UP000792457"/>
    </source>
</evidence>
<proteinExistence type="inferred from homology"/>
<accession>A0A8K0KYP9</accession>
<evidence type="ECO:0000256" key="5">
    <source>
        <dbReference type="ARBA" id="ARBA00020267"/>
    </source>
</evidence>
<comment type="caution">
    <text evidence="12">The sequence shown here is derived from an EMBL/GenBank/DDBJ whole genome shotgun (WGS) entry which is preliminary data.</text>
</comment>
<dbReference type="PROSITE" id="PS50294">
    <property type="entry name" value="WD_REPEATS_REGION"/>
    <property type="match status" value="1"/>
</dbReference>
<evidence type="ECO:0000256" key="6">
    <source>
        <dbReference type="ARBA" id="ARBA00022490"/>
    </source>
</evidence>
<evidence type="ECO:0000256" key="2">
    <source>
        <dbReference type="ARBA" id="ARBA00004496"/>
    </source>
</evidence>
<dbReference type="PANTHER" id="PTHR44111">
    <property type="entry name" value="ELONGATOR COMPLEX PROTEIN 2"/>
    <property type="match status" value="1"/>
</dbReference>
<keyword evidence="8" id="KW-0819">tRNA processing</keyword>
<dbReference type="GO" id="GO:0002098">
    <property type="term" value="P:tRNA wobble uridine modification"/>
    <property type="evidence" value="ECO:0007669"/>
    <property type="project" value="InterPro"/>
</dbReference>
<dbReference type="InterPro" id="IPR036322">
    <property type="entry name" value="WD40_repeat_dom_sf"/>
</dbReference>
<sequence>PTIPQGASVPSLGLSNKAVFESNEEKKYEKTCDYSEPYFTAVDLNEPPTEEHLMQNTLWPEVQKLYGHGYDIFSMAATHDGSLLASACKSTNVQHAAVIIWDAKTWKLAQKLQSHSLTVTQMAFSPDDHFLVTVSRDRTWSIFERVKDRENPNEHYKLTAKSPKSSSSHSRIIWSCAWSPDSKYFVTSSREGKAIVWGMSEFQKWNNPEMWPLKLLDSITASAFDCFPSHNIEKYILILGTEGGLIHIYEWQPIHRNDGEGSWKHLNTLSN</sequence>
<keyword evidence="9" id="KW-0677">Repeat</keyword>
<dbReference type="Gene3D" id="2.130.10.10">
    <property type="entry name" value="YVTN repeat-like/Quinoprotein amine dehydrogenase"/>
    <property type="match status" value="1"/>
</dbReference>
<dbReference type="AlphaFoldDB" id="A0A8K0KYP9"/>
<evidence type="ECO:0000256" key="8">
    <source>
        <dbReference type="ARBA" id="ARBA00022694"/>
    </source>
</evidence>
<dbReference type="EMBL" id="KZ312451">
    <property type="protein sequence ID" value="KAG8240403.1"/>
    <property type="molecule type" value="Genomic_DNA"/>
</dbReference>